<reference evidence="3 4" key="1">
    <citation type="submission" date="2019-08" db="EMBL/GenBank/DDBJ databases">
        <title>Deep-cultivation of Planctomycetes and their phenomic and genomic characterization uncovers novel biology.</title>
        <authorList>
            <person name="Wiegand S."/>
            <person name="Jogler M."/>
            <person name="Boedeker C."/>
            <person name="Pinto D."/>
            <person name="Vollmers J."/>
            <person name="Rivas-Marin E."/>
            <person name="Kohn T."/>
            <person name="Peeters S.H."/>
            <person name="Heuer A."/>
            <person name="Rast P."/>
            <person name="Oberbeckmann S."/>
            <person name="Bunk B."/>
            <person name="Jeske O."/>
            <person name="Meyerdierks A."/>
            <person name="Storesund J.E."/>
            <person name="Kallscheuer N."/>
            <person name="Luecker S."/>
            <person name="Lage O.M."/>
            <person name="Pohl T."/>
            <person name="Merkel B.J."/>
            <person name="Hornburger P."/>
            <person name="Mueller R.-W."/>
            <person name="Bruemmer F."/>
            <person name="Labrenz M."/>
            <person name="Spormann A.M."/>
            <person name="Op den Camp H."/>
            <person name="Overmann J."/>
            <person name="Amann R."/>
            <person name="Jetten M.S.M."/>
            <person name="Mascher T."/>
            <person name="Medema M.H."/>
            <person name="Devos D.P."/>
            <person name="Kaster A.-K."/>
            <person name="Ovreas L."/>
            <person name="Rohde M."/>
            <person name="Galperin M.Y."/>
            <person name="Jogler C."/>
        </authorList>
    </citation>
    <scope>NUCLEOTIDE SEQUENCE [LARGE SCALE GENOMIC DNA]</scope>
    <source>
        <strain evidence="3 4">Pr1d</strain>
    </source>
</reference>
<gene>
    <name evidence="3" type="ORF">Pr1d_47870</name>
</gene>
<dbReference type="InterPro" id="IPR045584">
    <property type="entry name" value="Pilin-like"/>
</dbReference>
<feature type="domain" description="DUF1559" evidence="2">
    <location>
        <begin position="54"/>
        <end position="350"/>
    </location>
</feature>
<keyword evidence="1" id="KW-1133">Transmembrane helix</keyword>
<dbReference type="KEGG" id="bgok:Pr1d_47870"/>
<dbReference type="SUPFAM" id="SSF54523">
    <property type="entry name" value="Pili subunits"/>
    <property type="match status" value="1"/>
</dbReference>
<feature type="transmembrane region" description="Helical" evidence="1">
    <location>
        <begin position="29"/>
        <end position="53"/>
    </location>
</feature>
<dbReference type="Pfam" id="PF07963">
    <property type="entry name" value="N_methyl"/>
    <property type="match status" value="1"/>
</dbReference>
<evidence type="ECO:0000259" key="2">
    <source>
        <dbReference type="Pfam" id="PF07596"/>
    </source>
</evidence>
<evidence type="ECO:0000313" key="4">
    <source>
        <dbReference type="Proteomes" id="UP000323917"/>
    </source>
</evidence>
<protein>
    <recommendedName>
        <fullName evidence="2">DUF1559 domain-containing protein</fullName>
    </recommendedName>
</protein>
<dbReference type="InterPro" id="IPR012902">
    <property type="entry name" value="N_methyl_site"/>
</dbReference>
<keyword evidence="1" id="KW-0472">Membrane</keyword>
<dbReference type="Proteomes" id="UP000323917">
    <property type="component" value="Chromosome"/>
</dbReference>
<evidence type="ECO:0000313" key="3">
    <source>
        <dbReference type="EMBL" id="QEG37441.1"/>
    </source>
</evidence>
<keyword evidence="4" id="KW-1185">Reference proteome</keyword>
<dbReference type="OrthoDB" id="255848at2"/>
<dbReference type="PANTHER" id="PTHR30093:SF2">
    <property type="entry name" value="TYPE II SECRETION SYSTEM PROTEIN H"/>
    <property type="match status" value="1"/>
</dbReference>
<dbReference type="NCBIfam" id="TIGR02532">
    <property type="entry name" value="IV_pilin_GFxxxE"/>
    <property type="match status" value="1"/>
</dbReference>
<dbReference type="Pfam" id="PF07596">
    <property type="entry name" value="SBP_bac_10"/>
    <property type="match status" value="1"/>
</dbReference>
<dbReference type="InterPro" id="IPR011453">
    <property type="entry name" value="DUF1559"/>
</dbReference>
<organism evidence="3 4">
    <name type="scientific">Bythopirellula goksoeyrii</name>
    <dbReference type="NCBI Taxonomy" id="1400387"/>
    <lineage>
        <taxon>Bacteria</taxon>
        <taxon>Pseudomonadati</taxon>
        <taxon>Planctomycetota</taxon>
        <taxon>Planctomycetia</taxon>
        <taxon>Pirellulales</taxon>
        <taxon>Lacipirellulaceae</taxon>
        <taxon>Bythopirellula</taxon>
    </lineage>
</organism>
<dbReference type="EMBL" id="CP042913">
    <property type="protein sequence ID" value="QEG37441.1"/>
    <property type="molecule type" value="Genomic_DNA"/>
</dbReference>
<dbReference type="AlphaFoldDB" id="A0A5B9QTL0"/>
<evidence type="ECO:0000256" key="1">
    <source>
        <dbReference type="SAM" id="Phobius"/>
    </source>
</evidence>
<dbReference type="PANTHER" id="PTHR30093">
    <property type="entry name" value="GENERAL SECRETION PATHWAY PROTEIN G"/>
    <property type="match status" value="1"/>
</dbReference>
<proteinExistence type="predicted"/>
<accession>A0A5B9QTL0</accession>
<dbReference type="RefSeq" id="WP_148075684.1">
    <property type="nucleotide sequence ID" value="NZ_CP042913.1"/>
</dbReference>
<sequence>MHPTQFADWLIHPSVSPRPANCLGLNKRAFTLVELLVVIAIIGVLVALLLPAVQAAREASRRASCSNNLRQIGLAALNYESANGRMPPGYLAGTNFVKPESSSDSQGLHQLSGVFVFLLPHIEADVIYDRFTQSLSLGVDSRDNNYYNDINAWSIAQARLTALLCPSAPQEVPGTAILDKTYGILKGGFLALQSDAWDPLQSQLGLTQYMGNSGVWGQVSPNLTYNMGSGSRNVNDDLVGVFGVRSKIRMGQITDGTSQTLMFGEAPGSIGTEIPDDFLSGRYSGYTQGNAWAGFGTLPAAFGLDLANENRNGAQFATKWSYYGSLHTGDVVQFCFVDGSVHTLNKNVDRTVFQSLSTIRGAEVVDESSL</sequence>
<keyword evidence="1" id="KW-0812">Transmembrane</keyword>
<dbReference type="Gene3D" id="3.30.700.10">
    <property type="entry name" value="Glycoprotein, Type 4 Pilin"/>
    <property type="match status" value="1"/>
</dbReference>
<name>A0A5B9QTL0_9BACT</name>